<name>A0ABD5V1K4_9EURY</name>
<accession>A0ABD5V1K4</accession>
<dbReference type="InterPro" id="IPR055536">
    <property type="entry name" value="DUF7112"/>
</dbReference>
<dbReference type="AlphaFoldDB" id="A0ABD5V1K4"/>
<reference evidence="1 2" key="1">
    <citation type="journal article" date="2019" name="Int. J. Syst. Evol. Microbiol.">
        <title>The Global Catalogue of Microorganisms (GCM) 10K type strain sequencing project: providing services to taxonomists for standard genome sequencing and annotation.</title>
        <authorList>
            <consortium name="The Broad Institute Genomics Platform"/>
            <consortium name="The Broad Institute Genome Sequencing Center for Infectious Disease"/>
            <person name="Wu L."/>
            <person name="Ma J."/>
        </authorList>
    </citation>
    <scope>NUCLEOTIDE SEQUENCE [LARGE SCALE GENOMIC DNA]</scope>
    <source>
        <strain evidence="1 2">SKJ47</strain>
    </source>
</reference>
<comment type="caution">
    <text evidence="1">The sequence shown here is derived from an EMBL/GenBank/DDBJ whole genome shotgun (WGS) entry which is preliminary data.</text>
</comment>
<dbReference type="Pfam" id="PF23424">
    <property type="entry name" value="DUF7112"/>
    <property type="match status" value="1"/>
</dbReference>
<dbReference type="EMBL" id="JBHSXL010000009">
    <property type="protein sequence ID" value="MFC6893021.1"/>
    <property type="molecule type" value="Genomic_DNA"/>
</dbReference>
<dbReference type="Proteomes" id="UP001596296">
    <property type="component" value="Unassembled WGS sequence"/>
</dbReference>
<organism evidence="1 2">
    <name type="scientific">Halopenitus salinus</name>
    <dbReference type="NCBI Taxonomy" id="1198295"/>
    <lineage>
        <taxon>Archaea</taxon>
        <taxon>Methanobacteriati</taxon>
        <taxon>Methanobacteriota</taxon>
        <taxon>Stenosarchaea group</taxon>
        <taxon>Halobacteria</taxon>
        <taxon>Halobacteriales</taxon>
        <taxon>Haloferacaceae</taxon>
        <taxon>Halopenitus</taxon>
    </lineage>
</organism>
<proteinExistence type="predicted"/>
<keyword evidence="2" id="KW-1185">Reference proteome</keyword>
<protein>
    <recommendedName>
        <fullName evidence="3">CDC48 N-terminal subdomain domain-containing protein</fullName>
    </recommendedName>
</protein>
<sequence>MARFTSEDDDVPSIRVHLARSGGTRRPCVRLPDDSGIDRHLESGVTDRLGVEAGDVVRLVVDRETSYARIDADSDGRVIRGAFENRRLARSPGRGENRLVEWLRAREREEGDPLLLDVLVPGEAYGLRLPGERTVYDVDSGPRESLADIASDLEE</sequence>
<dbReference type="RefSeq" id="WP_379744165.1">
    <property type="nucleotide sequence ID" value="NZ_JBHSVN010000001.1"/>
</dbReference>
<evidence type="ECO:0008006" key="3">
    <source>
        <dbReference type="Google" id="ProtNLM"/>
    </source>
</evidence>
<evidence type="ECO:0000313" key="2">
    <source>
        <dbReference type="Proteomes" id="UP001596296"/>
    </source>
</evidence>
<evidence type="ECO:0000313" key="1">
    <source>
        <dbReference type="EMBL" id="MFC6893021.1"/>
    </source>
</evidence>
<gene>
    <name evidence="1" type="ORF">ACFQE9_10470</name>
</gene>